<dbReference type="EMBL" id="CM042054">
    <property type="protein sequence ID" value="KAI3707536.1"/>
    <property type="molecule type" value="Genomic_DNA"/>
</dbReference>
<reference evidence="1 2" key="2">
    <citation type="journal article" date="2022" name="Mol. Ecol. Resour.">
        <title>The genomes of chicory, endive, great burdock and yacon provide insights into Asteraceae paleo-polyploidization history and plant inulin production.</title>
        <authorList>
            <person name="Fan W."/>
            <person name="Wang S."/>
            <person name="Wang H."/>
            <person name="Wang A."/>
            <person name="Jiang F."/>
            <person name="Liu H."/>
            <person name="Zhao H."/>
            <person name="Xu D."/>
            <person name="Zhang Y."/>
        </authorList>
    </citation>
    <scope>NUCLEOTIDE SEQUENCE [LARGE SCALE GENOMIC DNA]</scope>
    <source>
        <strain evidence="2">cv. Niubang</strain>
    </source>
</reference>
<proteinExistence type="predicted"/>
<keyword evidence="2" id="KW-1185">Reference proteome</keyword>
<sequence length="156" mass="17407">MSTKADNSELQGLKDIVSLLQKDVSVNTQVLCDLKSKADRQTHLLDDILQQLKTPHPPSFTEDYLLAQDMVTKFGTMAISAIHDLETKEQARSQVEAVTTHSRAEVEADNLHKLRGEQEDEEEEEDVEITLTVSSIPARTEPTHISPQAADDEVED</sequence>
<evidence type="ECO:0000313" key="1">
    <source>
        <dbReference type="EMBL" id="KAI3707536.1"/>
    </source>
</evidence>
<organism evidence="1 2">
    <name type="scientific">Arctium lappa</name>
    <name type="common">Greater burdock</name>
    <name type="synonym">Lappa major</name>
    <dbReference type="NCBI Taxonomy" id="4217"/>
    <lineage>
        <taxon>Eukaryota</taxon>
        <taxon>Viridiplantae</taxon>
        <taxon>Streptophyta</taxon>
        <taxon>Embryophyta</taxon>
        <taxon>Tracheophyta</taxon>
        <taxon>Spermatophyta</taxon>
        <taxon>Magnoliopsida</taxon>
        <taxon>eudicotyledons</taxon>
        <taxon>Gunneridae</taxon>
        <taxon>Pentapetalae</taxon>
        <taxon>asterids</taxon>
        <taxon>campanulids</taxon>
        <taxon>Asterales</taxon>
        <taxon>Asteraceae</taxon>
        <taxon>Carduoideae</taxon>
        <taxon>Cardueae</taxon>
        <taxon>Arctiinae</taxon>
        <taxon>Arctium</taxon>
    </lineage>
</organism>
<comment type="caution">
    <text evidence="1">The sequence shown here is derived from an EMBL/GenBank/DDBJ whole genome shotgun (WGS) entry which is preliminary data.</text>
</comment>
<accession>A0ACB9ACT3</accession>
<name>A0ACB9ACT3_ARCLA</name>
<protein>
    <submittedName>
        <fullName evidence="1">Uncharacterized protein</fullName>
    </submittedName>
</protein>
<evidence type="ECO:0000313" key="2">
    <source>
        <dbReference type="Proteomes" id="UP001055879"/>
    </source>
</evidence>
<gene>
    <name evidence="1" type="ORF">L6452_26155</name>
</gene>
<reference evidence="2" key="1">
    <citation type="journal article" date="2022" name="Mol. Ecol. Resour.">
        <title>The genomes of chicory, endive, great burdock and yacon provide insights into Asteraceae palaeo-polyploidization history and plant inulin production.</title>
        <authorList>
            <person name="Fan W."/>
            <person name="Wang S."/>
            <person name="Wang H."/>
            <person name="Wang A."/>
            <person name="Jiang F."/>
            <person name="Liu H."/>
            <person name="Zhao H."/>
            <person name="Xu D."/>
            <person name="Zhang Y."/>
        </authorList>
    </citation>
    <scope>NUCLEOTIDE SEQUENCE [LARGE SCALE GENOMIC DNA]</scope>
    <source>
        <strain evidence="2">cv. Niubang</strain>
    </source>
</reference>
<dbReference type="Proteomes" id="UP001055879">
    <property type="component" value="Linkage Group LG08"/>
</dbReference>